<dbReference type="InterPro" id="IPR009678">
    <property type="entry name" value="Phage_tail_completion_R"/>
</dbReference>
<proteinExistence type="predicted"/>
<evidence type="ECO:0000313" key="1">
    <source>
        <dbReference type="EMBL" id="MBB3953389.1"/>
    </source>
</evidence>
<dbReference type="Pfam" id="PF06891">
    <property type="entry name" value="P2_Phage_GpR"/>
    <property type="match status" value="1"/>
</dbReference>
<dbReference type="EMBL" id="JACIDX010000001">
    <property type="protein sequence ID" value="MBB3953389.1"/>
    <property type="molecule type" value="Genomic_DNA"/>
</dbReference>
<dbReference type="AlphaFoldDB" id="A0A7W6CEW2"/>
<reference evidence="1 2" key="1">
    <citation type="submission" date="2020-08" db="EMBL/GenBank/DDBJ databases">
        <title>Genomic Encyclopedia of Type Strains, Phase IV (KMG-IV): sequencing the most valuable type-strain genomes for metagenomic binning, comparative biology and taxonomic classification.</title>
        <authorList>
            <person name="Goeker M."/>
        </authorList>
    </citation>
    <scope>NUCLEOTIDE SEQUENCE [LARGE SCALE GENOMIC DNA]</scope>
    <source>
        <strain evidence="1 2">DSM 27057</strain>
    </source>
</reference>
<name>A0A7W6CEW2_9SPHN</name>
<gene>
    <name evidence="1" type="ORF">GGR38_000301</name>
</gene>
<dbReference type="Proteomes" id="UP000548867">
    <property type="component" value="Unassembled WGS sequence"/>
</dbReference>
<comment type="caution">
    <text evidence="1">The sequence shown here is derived from an EMBL/GenBank/DDBJ whole genome shotgun (WGS) entry which is preliminary data.</text>
</comment>
<sequence>MLKIDLLRDALMQAMPELKAAPKNLIMWVDRGKALSRDTADLSFAFEFQLNVLLVEFASDIATFALAILIWLRTNQPDLFALGADAFDFEVDILDNGKVDLQIRLQLRQNVTVAITPQGAKASYLPEPAPLFVDDLPFGGLDADPILTSITVNGEDLPPWSMVDGE</sequence>
<evidence type="ECO:0000313" key="2">
    <source>
        <dbReference type="Proteomes" id="UP000548867"/>
    </source>
</evidence>
<organism evidence="1 2">
    <name type="scientific">Novosphingobium sediminicola</name>
    <dbReference type="NCBI Taxonomy" id="563162"/>
    <lineage>
        <taxon>Bacteria</taxon>
        <taxon>Pseudomonadati</taxon>
        <taxon>Pseudomonadota</taxon>
        <taxon>Alphaproteobacteria</taxon>
        <taxon>Sphingomonadales</taxon>
        <taxon>Sphingomonadaceae</taxon>
        <taxon>Novosphingobium</taxon>
    </lineage>
</organism>
<accession>A0A7W6CEW2</accession>
<keyword evidence="2" id="KW-1185">Reference proteome</keyword>
<protein>
    <recommendedName>
        <fullName evidence="3">Tail protein</fullName>
    </recommendedName>
</protein>
<dbReference type="RefSeq" id="WP_183621967.1">
    <property type="nucleotide sequence ID" value="NZ_JACIDX010000001.1"/>
</dbReference>
<evidence type="ECO:0008006" key="3">
    <source>
        <dbReference type="Google" id="ProtNLM"/>
    </source>
</evidence>